<accession>W4LYG7</accession>
<name>W4LYG7_9BACT</name>
<proteinExistence type="predicted"/>
<dbReference type="HOGENOM" id="CLU_1154749_0_0_7"/>
<gene>
    <name evidence="1" type="ORF">ETSY2_34480</name>
</gene>
<comment type="caution">
    <text evidence="1">The sequence shown here is derived from an EMBL/GenBank/DDBJ whole genome shotgun (WGS) entry which is preliminary data.</text>
</comment>
<reference evidence="1 2" key="1">
    <citation type="journal article" date="2014" name="Nature">
        <title>An environmental bacterial taxon with a large and distinct metabolic repertoire.</title>
        <authorList>
            <person name="Wilson M.C."/>
            <person name="Mori T."/>
            <person name="Ruckert C."/>
            <person name="Uria A.R."/>
            <person name="Helf M.J."/>
            <person name="Takada K."/>
            <person name="Gernert C."/>
            <person name="Steffens U.A."/>
            <person name="Heycke N."/>
            <person name="Schmitt S."/>
            <person name="Rinke C."/>
            <person name="Helfrich E.J."/>
            <person name="Brachmann A.O."/>
            <person name="Gurgui C."/>
            <person name="Wakimoto T."/>
            <person name="Kracht M."/>
            <person name="Crusemann M."/>
            <person name="Hentschel U."/>
            <person name="Abe I."/>
            <person name="Matsunaga S."/>
            <person name="Kalinowski J."/>
            <person name="Takeyama H."/>
            <person name="Piel J."/>
        </authorList>
    </citation>
    <scope>NUCLEOTIDE SEQUENCE [LARGE SCALE GENOMIC DNA]</scope>
    <source>
        <strain evidence="2">TSY2</strain>
    </source>
</reference>
<dbReference type="PROSITE" id="PS51257">
    <property type="entry name" value="PROKAR_LIPOPROTEIN"/>
    <property type="match status" value="1"/>
</dbReference>
<evidence type="ECO:0000313" key="1">
    <source>
        <dbReference type="EMBL" id="ETX02943.1"/>
    </source>
</evidence>
<sequence>MKTLRITLRKRLRPSVIVLPVLLIFLYGCGARVVYRDRFDSTPIGQPPGPPQIGTSVIGGDVLIAENPFNDISPDRWLQLRRRDPGTFSEYVATLAQPVTRGATVALLGYVSVIPATDPIAMTVLFETPDLTPPGPTRFELLHIDLLANGNIRVNDEPTAEGTYNFRTSITFLIGFDLDASPPVATIVVRGGAEDASTDVEIPASAAAAGLGQVRVVTSNFTDDPKLGLFFINDISATGS</sequence>
<protein>
    <submittedName>
        <fullName evidence="1">Uncharacterized protein</fullName>
    </submittedName>
</protein>
<dbReference type="AlphaFoldDB" id="W4LYG7"/>
<dbReference type="EMBL" id="AZHX01001479">
    <property type="protein sequence ID" value="ETX02943.1"/>
    <property type="molecule type" value="Genomic_DNA"/>
</dbReference>
<keyword evidence="2" id="KW-1185">Reference proteome</keyword>
<organism evidence="1 2">
    <name type="scientific">Candidatus Entotheonella gemina</name>
    <dbReference type="NCBI Taxonomy" id="1429439"/>
    <lineage>
        <taxon>Bacteria</taxon>
        <taxon>Pseudomonadati</taxon>
        <taxon>Nitrospinota/Tectimicrobiota group</taxon>
        <taxon>Candidatus Tectimicrobiota</taxon>
        <taxon>Candidatus Entotheonellia</taxon>
        <taxon>Candidatus Entotheonellales</taxon>
        <taxon>Candidatus Entotheonellaceae</taxon>
        <taxon>Candidatus Entotheonella</taxon>
    </lineage>
</organism>
<dbReference type="Proteomes" id="UP000019140">
    <property type="component" value="Unassembled WGS sequence"/>
</dbReference>
<evidence type="ECO:0000313" key="2">
    <source>
        <dbReference type="Proteomes" id="UP000019140"/>
    </source>
</evidence>